<evidence type="ECO:0000256" key="1">
    <source>
        <dbReference type="SAM" id="MobiDB-lite"/>
    </source>
</evidence>
<dbReference type="PROSITE" id="PS51257">
    <property type="entry name" value="PROKAR_LIPOPROTEIN"/>
    <property type="match status" value="1"/>
</dbReference>
<accession>A0A081KBH8</accession>
<dbReference type="EMBL" id="JOJP01000001">
    <property type="protein sequence ID" value="KEI71504.1"/>
    <property type="molecule type" value="Genomic_DNA"/>
</dbReference>
<evidence type="ECO:0000313" key="2">
    <source>
        <dbReference type="EMBL" id="KEI71504.1"/>
    </source>
</evidence>
<evidence type="ECO:0000313" key="3">
    <source>
        <dbReference type="Proteomes" id="UP000027997"/>
    </source>
</evidence>
<dbReference type="Proteomes" id="UP000027997">
    <property type="component" value="Unassembled WGS sequence"/>
</dbReference>
<organism evidence="2 3">
    <name type="scientific">Endozoicomonas elysicola</name>
    <dbReference type="NCBI Taxonomy" id="305900"/>
    <lineage>
        <taxon>Bacteria</taxon>
        <taxon>Pseudomonadati</taxon>
        <taxon>Pseudomonadota</taxon>
        <taxon>Gammaproteobacteria</taxon>
        <taxon>Oceanospirillales</taxon>
        <taxon>Endozoicomonadaceae</taxon>
        <taxon>Endozoicomonas</taxon>
    </lineage>
</organism>
<dbReference type="AlphaFoldDB" id="A0A081KBH8"/>
<feature type="region of interest" description="Disordered" evidence="1">
    <location>
        <begin position="26"/>
        <end position="62"/>
    </location>
</feature>
<dbReference type="RefSeq" id="WP_020583112.1">
    <property type="nucleotide sequence ID" value="NZ_JOJP01000001.1"/>
</dbReference>
<gene>
    <name evidence="2" type="ORF">GV64_12810</name>
</gene>
<sequence length="142" mass="14971">MNKFCKSLIQPVLVITCATTLLTGCNDESDSSTITPPPAVEDPAPDPCPPDCIEEPAPEPDPDKVVLYGDGLSHGTNNSFTLQVTDSNGLIADIAVDGDGTVVGVDNIATGFADVRGEKMIDLMSNHYPTKESLMPDEQTGH</sequence>
<reference evidence="2 3" key="1">
    <citation type="submission" date="2014-06" db="EMBL/GenBank/DDBJ databases">
        <title>Whole Genome Sequences of Three Symbiotic Endozoicomonas Bacteria.</title>
        <authorList>
            <person name="Neave M.J."/>
            <person name="Apprill A."/>
            <person name="Voolstra C.R."/>
        </authorList>
    </citation>
    <scope>NUCLEOTIDE SEQUENCE [LARGE SCALE GENOMIC DNA]</scope>
    <source>
        <strain evidence="2 3">DSM 22380</strain>
    </source>
</reference>
<protein>
    <submittedName>
        <fullName evidence="2">Uncharacterized protein</fullName>
    </submittedName>
</protein>
<keyword evidence="3" id="KW-1185">Reference proteome</keyword>
<name>A0A081KBH8_9GAMM</name>
<comment type="caution">
    <text evidence="2">The sequence shown here is derived from an EMBL/GenBank/DDBJ whole genome shotgun (WGS) entry which is preliminary data.</text>
</comment>
<proteinExistence type="predicted"/>
<feature type="compositionally biased region" description="Pro residues" evidence="1">
    <location>
        <begin position="35"/>
        <end position="50"/>
    </location>
</feature>